<sequence length="340" mass="37446">MGFTPFPYDITEAAVLDVYDKLAQEGDLYAFHTLSGVPWVEAGQGLGLDGYGQSVKDAWAFQKAHIKPDHKIYLGLTPLDDSRSRMADYWGAQEHMPLPPPWDTYDFNAPEVKAAYLSFCETAIANYKPDFMGIGIEVNLLKKNAPARWAAYVELQKSTYEALKISHPDLPVFVTLTGVDLLEGWTDANHEGQMAALADILPYTDILAISLYPYMSKYLADSLPPTVFADLAALAPGKPIAIAESGYTAQVTTLAMAGITFHGSPEKQDNFVNLLVNEAQTLKMPFVVNFVVQDYDALWQKAGGGDLLTVWRDTGFFDENGAARPAMTTWRNALARPLAH</sequence>
<dbReference type="SUPFAM" id="SSF51445">
    <property type="entry name" value="(Trans)glycosidases"/>
    <property type="match status" value="1"/>
</dbReference>
<protein>
    <recommendedName>
        <fullName evidence="3">Arabinogalactan endo-beta-1,4-galactanase</fullName>
    </recommendedName>
</protein>
<evidence type="ECO:0000313" key="2">
    <source>
        <dbReference type="Proteomes" id="UP001151081"/>
    </source>
</evidence>
<reference evidence="1 2" key="1">
    <citation type="submission" date="2021-04" db="EMBL/GenBank/DDBJ databases">
        <title>Genome analysis of Polyangium sp.</title>
        <authorList>
            <person name="Li Y."/>
            <person name="Wang J."/>
        </authorList>
    </citation>
    <scope>NUCLEOTIDE SEQUENCE [LARGE SCALE GENOMIC DNA]</scope>
    <source>
        <strain evidence="1 2">SDU14</strain>
    </source>
</reference>
<name>A0A9X4AZK9_9BACT</name>
<dbReference type="AlphaFoldDB" id="A0A9X4AZK9"/>
<dbReference type="Proteomes" id="UP001151081">
    <property type="component" value="Unassembled WGS sequence"/>
</dbReference>
<dbReference type="Gene3D" id="3.20.20.80">
    <property type="entry name" value="Glycosidases"/>
    <property type="match status" value="1"/>
</dbReference>
<proteinExistence type="predicted"/>
<evidence type="ECO:0008006" key="3">
    <source>
        <dbReference type="Google" id="ProtNLM"/>
    </source>
</evidence>
<dbReference type="EMBL" id="JAGTJJ010000072">
    <property type="protein sequence ID" value="MDC3988430.1"/>
    <property type="molecule type" value="Genomic_DNA"/>
</dbReference>
<dbReference type="RefSeq" id="WP_272459805.1">
    <property type="nucleotide sequence ID" value="NZ_JAGTJJ010000072.1"/>
</dbReference>
<evidence type="ECO:0000313" key="1">
    <source>
        <dbReference type="EMBL" id="MDC3988430.1"/>
    </source>
</evidence>
<organism evidence="1 2">
    <name type="scientific">Polyangium jinanense</name>
    <dbReference type="NCBI Taxonomy" id="2829994"/>
    <lineage>
        <taxon>Bacteria</taxon>
        <taxon>Pseudomonadati</taxon>
        <taxon>Myxococcota</taxon>
        <taxon>Polyangia</taxon>
        <taxon>Polyangiales</taxon>
        <taxon>Polyangiaceae</taxon>
        <taxon>Polyangium</taxon>
    </lineage>
</organism>
<accession>A0A9X4AZK9</accession>
<comment type="caution">
    <text evidence="1">The sequence shown here is derived from an EMBL/GenBank/DDBJ whole genome shotgun (WGS) entry which is preliminary data.</text>
</comment>
<dbReference type="InterPro" id="IPR017853">
    <property type="entry name" value="GH"/>
</dbReference>
<keyword evidence="2" id="KW-1185">Reference proteome</keyword>
<gene>
    <name evidence="1" type="ORF">KEG57_48640</name>
</gene>